<dbReference type="Pfam" id="PF25019">
    <property type="entry name" value="LRR_R13L1-DRL21"/>
    <property type="match status" value="1"/>
</dbReference>
<dbReference type="EMBL" id="JARAOO010000007">
    <property type="protein sequence ID" value="KAJ7961961.1"/>
    <property type="molecule type" value="Genomic_DNA"/>
</dbReference>
<accession>A0AAD7PN57</accession>
<evidence type="ECO:0000313" key="12">
    <source>
        <dbReference type="Proteomes" id="UP001163823"/>
    </source>
</evidence>
<dbReference type="InterPro" id="IPR032675">
    <property type="entry name" value="LRR_dom_sf"/>
</dbReference>
<dbReference type="PANTHER" id="PTHR36766">
    <property type="entry name" value="PLANT BROAD-SPECTRUM MILDEW RESISTANCE PROTEIN RPW8"/>
    <property type="match status" value="1"/>
</dbReference>
<evidence type="ECO:0000256" key="3">
    <source>
        <dbReference type="ARBA" id="ARBA00022741"/>
    </source>
</evidence>
<dbReference type="GO" id="GO:0006952">
    <property type="term" value="P:defense response"/>
    <property type="evidence" value="ECO:0007669"/>
    <property type="project" value="UniProtKB-KW"/>
</dbReference>
<dbReference type="PANTHER" id="PTHR36766:SF40">
    <property type="entry name" value="DISEASE RESISTANCE PROTEIN RGA3"/>
    <property type="match status" value="1"/>
</dbReference>
<reference evidence="11" key="1">
    <citation type="journal article" date="2023" name="Science">
        <title>Elucidation of the pathway for biosynthesis of saponin adjuvants from the soapbark tree.</title>
        <authorList>
            <person name="Reed J."/>
            <person name="Orme A."/>
            <person name="El-Demerdash A."/>
            <person name="Owen C."/>
            <person name="Martin L.B.B."/>
            <person name="Misra R.C."/>
            <person name="Kikuchi S."/>
            <person name="Rejzek M."/>
            <person name="Martin A.C."/>
            <person name="Harkess A."/>
            <person name="Leebens-Mack J."/>
            <person name="Louveau T."/>
            <person name="Stephenson M.J."/>
            <person name="Osbourn A."/>
        </authorList>
    </citation>
    <scope>NUCLEOTIDE SEQUENCE</scope>
    <source>
        <strain evidence="11">S10</strain>
    </source>
</reference>
<dbReference type="Gene3D" id="1.20.5.4130">
    <property type="match status" value="1"/>
</dbReference>
<dbReference type="GO" id="GO:0051707">
    <property type="term" value="P:response to other organism"/>
    <property type="evidence" value="ECO:0007669"/>
    <property type="project" value="UniProtKB-ARBA"/>
</dbReference>
<name>A0AAD7PN57_QUISA</name>
<keyword evidence="5" id="KW-0067">ATP-binding</keyword>
<feature type="domain" description="NB-ARC" evidence="8">
    <location>
        <begin position="205"/>
        <end position="359"/>
    </location>
</feature>
<dbReference type="InterPro" id="IPR027417">
    <property type="entry name" value="P-loop_NTPase"/>
</dbReference>
<feature type="coiled-coil region" evidence="6">
    <location>
        <begin position="41"/>
        <end position="99"/>
    </location>
</feature>
<dbReference type="SUPFAM" id="SSF52540">
    <property type="entry name" value="P-loop containing nucleoside triphosphate hydrolases"/>
    <property type="match status" value="1"/>
</dbReference>
<keyword evidence="6" id="KW-0175">Coiled coil</keyword>
<keyword evidence="4" id="KW-0611">Plant defense</keyword>
<evidence type="ECO:0000259" key="8">
    <source>
        <dbReference type="Pfam" id="PF00931"/>
    </source>
</evidence>
<comment type="caution">
    <text evidence="11">The sequence shown here is derived from an EMBL/GenBank/DDBJ whole genome shotgun (WGS) entry which is preliminary data.</text>
</comment>
<keyword evidence="7" id="KW-0732">Signal</keyword>
<evidence type="ECO:0000256" key="4">
    <source>
        <dbReference type="ARBA" id="ARBA00022821"/>
    </source>
</evidence>
<feature type="chain" id="PRO_5042154925" evidence="7">
    <location>
        <begin position="21"/>
        <end position="679"/>
    </location>
</feature>
<evidence type="ECO:0000313" key="11">
    <source>
        <dbReference type="EMBL" id="KAJ7961961.1"/>
    </source>
</evidence>
<dbReference type="GO" id="GO:0043531">
    <property type="term" value="F:ADP binding"/>
    <property type="evidence" value="ECO:0007669"/>
    <property type="project" value="InterPro"/>
</dbReference>
<evidence type="ECO:0000259" key="9">
    <source>
        <dbReference type="Pfam" id="PF18052"/>
    </source>
</evidence>
<evidence type="ECO:0000256" key="6">
    <source>
        <dbReference type="SAM" id="Coils"/>
    </source>
</evidence>
<feature type="domain" description="Disease resistance N-terminal" evidence="9">
    <location>
        <begin position="10"/>
        <end position="99"/>
    </location>
</feature>
<evidence type="ECO:0000256" key="2">
    <source>
        <dbReference type="ARBA" id="ARBA00022737"/>
    </source>
</evidence>
<protein>
    <submittedName>
        <fullName evidence="11">Disease resistance protein</fullName>
    </submittedName>
</protein>
<keyword evidence="12" id="KW-1185">Reference proteome</keyword>
<dbReference type="KEGG" id="qsa:O6P43_017250"/>
<dbReference type="Gene3D" id="1.10.8.430">
    <property type="entry name" value="Helical domain of apoptotic protease-activating factors"/>
    <property type="match status" value="1"/>
</dbReference>
<evidence type="ECO:0000256" key="7">
    <source>
        <dbReference type="SAM" id="SignalP"/>
    </source>
</evidence>
<keyword evidence="3" id="KW-0547">Nucleotide-binding</keyword>
<organism evidence="11 12">
    <name type="scientific">Quillaja saponaria</name>
    <name type="common">Soap bark tree</name>
    <dbReference type="NCBI Taxonomy" id="32244"/>
    <lineage>
        <taxon>Eukaryota</taxon>
        <taxon>Viridiplantae</taxon>
        <taxon>Streptophyta</taxon>
        <taxon>Embryophyta</taxon>
        <taxon>Tracheophyta</taxon>
        <taxon>Spermatophyta</taxon>
        <taxon>Magnoliopsida</taxon>
        <taxon>eudicotyledons</taxon>
        <taxon>Gunneridae</taxon>
        <taxon>Pentapetalae</taxon>
        <taxon>rosids</taxon>
        <taxon>fabids</taxon>
        <taxon>Fabales</taxon>
        <taxon>Quillajaceae</taxon>
        <taxon>Quillaja</taxon>
    </lineage>
</organism>
<feature type="coiled-coil region" evidence="6">
    <location>
        <begin position="125"/>
        <end position="152"/>
    </location>
</feature>
<gene>
    <name evidence="11" type="ORF">O6P43_017250</name>
</gene>
<dbReference type="AlphaFoldDB" id="A0AAD7PN57"/>
<dbReference type="GO" id="GO:0005524">
    <property type="term" value="F:ATP binding"/>
    <property type="evidence" value="ECO:0007669"/>
    <property type="project" value="UniProtKB-KW"/>
</dbReference>
<sequence length="679" mass="77937">MAGALVGGAFLSAFLQVAFDRLTSPKILDYFQERKLNVRLLRQLNITLTSINAVLDDTEEEQIQNPHVKKWVDELKDVVFDAEDLLEEIETQVSQQELEAELRAISSKVLNLSTTLASASVNQFSREIELRIEEVLGQLEYLEKKKDVLRLKEYGIDVGARVAGKLSQRLSTSLVDETKVYGRYADKDIIMNLLFSVGVNGSCLSFVSIVAIGGMGKTTLAQLVYNDGRVIDHFDLKAWIYVLKEFDVISLTKTFLRAFIAPANEFEDLNILQLQLKLKDRLIKKKFLLILDDVWNENSTRWELLLCPLIFGAPRSKVLVTTRSERVAEVMHSISIHQLRPLGEEEGWKLFCRHAFGSRDSNANPDLEAIGRKIVDKCKGLPLAIKTLGGEFCYRLENDNIKNIPKKTCHMSCSRNIDDVWTIFQTSYKYSNLRTFMSQQEMKWESSINLQRNSLLVSQINKMLHDLTPRLKHLRVLSLYESIVIELSDFIGTLKHLHYLDLSFMMIEKLPDSTCKLHNLQTFKLAFCENFLGEFPKGMHKLVNSPHFDFLGTKIKENPLHFGRLKHLQTLTAFYVGKCSESGFKQLGQLNQLRGSLPILELQNVIDPMDGIEANLKEKEYIEELVLKWSGEDEDEDSQKDINVLERLQPHKNLKKLHVINYCGTRFLDWIGDCYRLLE</sequence>
<dbReference type="PRINTS" id="PR00364">
    <property type="entry name" value="DISEASERSIST"/>
</dbReference>
<evidence type="ECO:0000256" key="5">
    <source>
        <dbReference type="ARBA" id="ARBA00022840"/>
    </source>
</evidence>
<dbReference type="Proteomes" id="UP001163823">
    <property type="component" value="Chromosome 7"/>
</dbReference>
<dbReference type="InterPro" id="IPR042197">
    <property type="entry name" value="Apaf_helical"/>
</dbReference>
<feature type="domain" description="R13L1/DRL21-like LRR repeat region" evidence="10">
    <location>
        <begin position="585"/>
        <end position="673"/>
    </location>
</feature>
<dbReference type="Gene3D" id="3.40.50.300">
    <property type="entry name" value="P-loop containing nucleotide triphosphate hydrolases"/>
    <property type="match status" value="1"/>
</dbReference>
<dbReference type="SUPFAM" id="SSF52058">
    <property type="entry name" value="L domain-like"/>
    <property type="match status" value="1"/>
</dbReference>
<evidence type="ECO:0000259" key="10">
    <source>
        <dbReference type="Pfam" id="PF25019"/>
    </source>
</evidence>
<dbReference type="InterPro" id="IPR041118">
    <property type="entry name" value="Rx_N"/>
</dbReference>
<dbReference type="Gene3D" id="3.80.10.10">
    <property type="entry name" value="Ribonuclease Inhibitor"/>
    <property type="match status" value="1"/>
</dbReference>
<dbReference type="InterPro" id="IPR002182">
    <property type="entry name" value="NB-ARC"/>
</dbReference>
<dbReference type="Pfam" id="PF00931">
    <property type="entry name" value="NB-ARC"/>
    <property type="match status" value="1"/>
</dbReference>
<evidence type="ECO:0000256" key="1">
    <source>
        <dbReference type="ARBA" id="ARBA00022614"/>
    </source>
</evidence>
<dbReference type="Pfam" id="PF18052">
    <property type="entry name" value="Rx_N"/>
    <property type="match status" value="1"/>
</dbReference>
<proteinExistence type="predicted"/>
<dbReference type="InterPro" id="IPR056789">
    <property type="entry name" value="LRR_R13L1-DRL21"/>
</dbReference>
<feature type="signal peptide" evidence="7">
    <location>
        <begin position="1"/>
        <end position="20"/>
    </location>
</feature>
<keyword evidence="1" id="KW-0433">Leucine-rich repeat</keyword>
<keyword evidence="2" id="KW-0677">Repeat</keyword>